<gene>
    <name evidence="2" type="ORF">PoB_006654800</name>
</gene>
<feature type="region of interest" description="Disordered" evidence="1">
    <location>
        <begin position="1"/>
        <end position="62"/>
    </location>
</feature>
<feature type="compositionally biased region" description="Basic residues" evidence="1">
    <location>
        <begin position="25"/>
        <end position="37"/>
    </location>
</feature>
<name>A0AAV4D7L0_9GAST</name>
<protein>
    <submittedName>
        <fullName evidence="2">Uncharacterized protein</fullName>
    </submittedName>
</protein>
<evidence type="ECO:0000313" key="3">
    <source>
        <dbReference type="Proteomes" id="UP000735302"/>
    </source>
</evidence>
<sequence length="133" mass="15487">MTTGEGVEDLTYRLNKPQPAPSGKNMRKKKINHPHSRKILEEQDSKNTSPAGSPRRADINIRPKQKRVLTMPEMYVPIVTLKTRRISLLPLHQSVFQQSYFKRNISNETKTQCILERQVQKNTEMFTLLISER</sequence>
<dbReference type="EMBL" id="BLXT01007574">
    <property type="protein sequence ID" value="GFO40043.1"/>
    <property type="molecule type" value="Genomic_DNA"/>
</dbReference>
<reference evidence="2 3" key="1">
    <citation type="journal article" date="2021" name="Elife">
        <title>Chloroplast acquisition without the gene transfer in kleptoplastic sea slugs, Plakobranchus ocellatus.</title>
        <authorList>
            <person name="Maeda T."/>
            <person name="Takahashi S."/>
            <person name="Yoshida T."/>
            <person name="Shimamura S."/>
            <person name="Takaki Y."/>
            <person name="Nagai Y."/>
            <person name="Toyoda A."/>
            <person name="Suzuki Y."/>
            <person name="Arimoto A."/>
            <person name="Ishii H."/>
            <person name="Satoh N."/>
            <person name="Nishiyama T."/>
            <person name="Hasebe M."/>
            <person name="Maruyama T."/>
            <person name="Minagawa J."/>
            <person name="Obokata J."/>
            <person name="Shigenobu S."/>
        </authorList>
    </citation>
    <scope>NUCLEOTIDE SEQUENCE [LARGE SCALE GENOMIC DNA]</scope>
</reference>
<proteinExistence type="predicted"/>
<organism evidence="2 3">
    <name type="scientific">Plakobranchus ocellatus</name>
    <dbReference type="NCBI Taxonomy" id="259542"/>
    <lineage>
        <taxon>Eukaryota</taxon>
        <taxon>Metazoa</taxon>
        <taxon>Spiralia</taxon>
        <taxon>Lophotrochozoa</taxon>
        <taxon>Mollusca</taxon>
        <taxon>Gastropoda</taxon>
        <taxon>Heterobranchia</taxon>
        <taxon>Euthyneura</taxon>
        <taxon>Panpulmonata</taxon>
        <taxon>Sacoglossa</taxon>
        <taxon>Placobranchoidea</taxon>
        <taxon>Plakobranchidae</taxon>
        <taxon>Plakobranchus</taxon>
    </lineage>
</organism>
<dbReference type="Proteomes" id="UP000735302">
    <property type="component" value="Unassembled WGS sequence"/>
</dbReference>
<dbReference type="AlphaFoldDB" id="A0AAV4D7L0"/>
<accession>A0AAV4D7L0</accession>
<evidence type="ECO:0000313" key="2">
    <source>
        <dbReference type="EMBL" id="GFO40043.1"/>
    </source>
</evidence>
<keyword evidence="3" id="KW-1185">Reference proteome</keyword>
<comment type="caution">
    <text evidence="2">The sequence shown here is derived from an EMBL/GenBank/DDBJ whole genome shotgun (WGS) entry which is preliminary data.</text>
</comment>
<evidence type="ECO:0000256" key="1">
    <source>
        <dbReference type="SAM" id="MobiDB-lite"/>
    </source>
</evidence>